<dbReference type="GO" id="GO:0003677">
    <property type="term" value="F:DNA binding"/>
    <property type="evidence" value="ECO:0007669"/>
    <property type="project" value="UniProtKB-UniRule"/>
</dbReference>
<protein>
    <submittedName>
        <fullName evidence="6">TetR family transcriptional regulator</fullName>
    </submittedName>
</protein>
<dbReference type="RefSeq" id="WP_014383800.1">
    <property type="nucleotide sequence ID" value="NZ_AP024244.1"/>
</dbReference>
<accession>A0A7R7MSG9</accession>
<gene>
    <name evidence="6" type="ORF">MINTM018_06510</name>
</gene>
<feature type="compositionally biased region" description="Basic residues" evidence="5">
    <location>
        <begin position="216"/>
        <end position="229"/>
    </location>
</feature>
<sequence length="461" mass="51049">MAHPDVRDEQRLTAKGRATRDRIVQAAAQLIVTDGLSAANMENVRRAASVSGSQLAHYFADKGALIRAVIRRQIGVVLDFHRQPTLRGLSTFDDFEKWIEMNMRYLRRIGYVGTPTYHALAGQLAKSDDATRDALAAGYSRWIDLVEKAIQRMKDDGLLVADADPRQLALVIITAHQGGGILAFTYQEEWPHADAIRFAVNYLRMFATDSAERIPRRPPRRARSRRPRKAGGSVRAQGHQVTEHPSPRYTHKGLATRARIIEAAARLMFERGVANTSIDQVRRAAEVGGSQISHYFHDKRDLTRHVVDVRRNNVRDFHTQAKFAALDSLDALQAWADACVSDIDPVYRVGGCVYGSLAGELIEADDEIHDDLAAGYDQWIELFRTGLQAMCDRGDLRPDADPRHLAVPLVAAHQGGALLTHATGDPQPLRAAVTAAVDYVRSFAVSPRKGGPRAPRGQRNS</sequence>
<reference evidence="6 7" key="1">
    <citation type="submission" date="2020-12" db="EMBL/GenBank/DDBJ databases">
        <title>Genome sequence of clinical Mycobacterium intracellulare strains.</title>
        <authorList>
            <person name="Tateishi Y."/>
            <person name="Matsumoto S."/>
            <person name="Fukushima Y."/>
            <person name="Nakajima C."/>
            <person name="Suzuki Y."/>
        </authorList>
    </citation>
    <scope>NUCLEOTIDE SEQUENCE [LARGE SCALE GENOMIC DNA]</scope>
    <source>
        <strain evidence="6 7">M018</strain>
    </source>
</reference>
<dbReference type="AlphaFoldDB" id="A0A7R7MSG9"/>
<dbReference type="GeneID" id="45452940"/>
<dbReference type="Proteomes" id="UP000595205">
    <property type="component" value="Chromosome"/>
</dbReference>
<feature type="DNA-binding region" description="H-T-H motif" evidence="4">
    <location>
        <begin position="40"/>
        <end position="59"/>
    </location>
</feature>
<evidence type="ECO:0000256" key="2">
    <source>
        <dbReference type="ARBA" id="ARBA00023125"/>
    </source>
</evidence>
<dbReference type="PANTHER" id="PTHR47506:SF3">
    <property type="entry name" value="HTH-TYPE TRANSCRIPTIONAL REGULATOR LMRA"/>
    <property type="match status" value="1"/>
</dbReference>
<dbReference type="PROSITE" id="PS50977">
    <property type="entry name" value="HTH_TETR_2"/>
    <property type="match status" value="2"/>
</dbReference>
<proteinExistence type="predicted"/>
<organism evidence="6 7">
    <name type="scientific">Mycobacterium intracellulare</name>
    <dbReference type="NCBI Taxonomy" id="1767"/>
    <lineage>
        <taxon>Bacteria</taxon>
        <taxon>Bacillati</taxon>
        <taxon>Actinomycetota</taxon>
        <taxon>Actinomycetes</taxon>
        <taxon>Mycobacteriales</taxon>
        <taxon>Mycobacteriaceae</taxon>
        <taxon>Mycobacterium</taxon>
        <taxon>Mycobacterium avium complex (MAC)</taxon>
    </lineage>
</organism>
<evidence type="ECO:0000313" key="6">
    <source>
        <dbReference type="EMBL" id="BCO97881.1"/>
    </source>
</evidence>
<dbReference type="PANTHER" id="PTHR47506">
    <property type="entry name" value="TRANSCRIPTIONAL REGULATORY PROTEIN"/>
    <property type="match status" value="1"/>
</dbReference>
<dbReference type="Pfam" id="PF00440">
    <property type="entry name" value="TetR_N"/>
    <property type="match status" value="2"/>
</dbReference>
<keyword evidence="3" id="KW-0804">Transcription</keyword>
<feature type="region of interest" description="Disordered" evidence="5">
    <location>
        <begin position="213"/>
        <end position="249"/>
    </location>
</feature>
<evidence type="ECO:0000256" key="3">
    <source>
        <dbReference type="ARBA" id="ARBA00023163"/>
    </source>
</evidence>
<dbReference type="InterPro" id="IPR036271">
    <property type="entry name" value="Tet_transcr_reg_TetR-rel_C_sf"/>
</dbReference>
<dbReference type="InterPro" id="IPR001647">
    <property type="entry name" value="HTH_TetR"/>
</dbReference>
<dbReference type="SUPFAM" id="SSF48498">
    <property type="entry name" value="Tetracyclin repressor-like, C-terminal domain"/>
    <property type="match status" value="2"/>
</dbReference>
<dbReference type="InterPro" id="IPR011075">
    <property type="entry name" value="TetR_C"/>
</dbReference>
<dbReference type="EMBL" id="AP024255">
    <property type="protein sequence ID" value="BCO97881.1"/>
    <property type="molecule type" value="Genomic_DNA"/>
</dbReference>
<dbReference type="SUPFAM" id="SSF46689">
    <property type="entry name" value="Homeodomain-like"/>
    <property type="match status" value="2"/>
</dbReference>
<evidence type="ECO:0000256" key="1">
    <source>
        <dbReference type="ARBA" id="ARBA00023015"/>
    </source>
</evidence>
<feature type="DNA-binding region" description="H-T-H motif" evidence="4">
    <location>
        <begin position="277"/>
        <end position="296"/>
    </location>
</feature>
<keyword evidence="1" id="KW-0805">Transcription regulation</keyword>
<evidence type="ECO:0000256" key="5">
    <source>
        <dbReference type="SAM" id="MobiDB-lite"/>
    </source>
</evidence>
<name>A0A7R7MSG9_MYCIT</name>
<evidence type="ECO:0000256" key="4">
    <source>
        <dbReference type="PROSITE-ProRule" id="PRU00335"/>
    </source>
</evidence>
<evidence type="ECO:0000313" key="7">
    <source>
        <dbReference type="Proteomes" id="UP000595205"/>
    </source>
</evidence>
<dbReference type="InterPro" id="IPR009057">
    <property type="entry name" value="Homeodomain-like_sf"/>
</dbReference>
<dbReference type="Pfam" id="PF16925">
    <property type="entry name" value="TetR_C_13"/>
    <property type="match status" value="2"/>
</dbReference>
<keyword evidence="2 4" id="KW-0238">DNA-binding</keyword>
<dbReference type="Gene3D" id="1.10.357.10">
    <property type="entry name" value="Tetracycline Repressor, domain 2"/>
    <property type="match status" value="2"/>
</dbReference>